<gene>
    <name evidence="3" type="ORF">Q8X39_06695</name>
</gene>
<evidence type="ECO:0000313" key="3">
    <source>
        <dbReference type="EMBL" id="MDP4300320.1"/>
    </source>
</evidence>
<keyword evidence="1" id="KW-0812">Transmembrane</keyword>
<feature type="transmembrane region" description="Helical" evidence="1">
    <location>
        <begin position="172"/>
        <end position="195"/>
    </location>
</feature>
<keyword evidence="1" id="KW-1133">Transmembrane helix</keyword>
<dbReference type="InterPro" id="IPR002656">
    <property type="entry name" value="Acyl_transf_3_dom"/>
</dbReference>
<feature type="transmembrane region" description="Helical" evidence="1">
    <location>
        <begin position="346"/>
        <end position="365"/>
    </location>
</feature>
<evidence type="ECO:0000256" key="1">
    <source>
        <dbReference type="SAM" id="Phobius"/>
    </source>
</evidence>
<comment type="caution">
    <text evidence="3">The sequence shown here is derived from an EMBL/GenBank/DDBJ whole genome shotgun (WGS) entry which is preliminary data.</text>
</comment>
<organism evidence="3 4">
    <name type="scientific">Leptothrix discophora</name>
    <dbReference type="NCBI Taxonomy" id="89"/>
    <lineage>
        <taxon>Bacteria</taxon>
        <taxon>Pseudomonadati</taxon>
        <taxon>Pseudomonadota</taxon>
        <taxon>Betaproteobacteria</taxon>
        <taxon>Burkholderiales</taxon>
        <taxon>Sphaerotilaceae</taxon>
        <taxon>Leptothrix</taxon>
    </lineage>
</organism>
<sequence length="392" mass="41989">MSLSSTPSPSVAAPSARPAPCATALPSTLIDTAKALASQLIVAHHLVIYGPMSRQVQPLAPDLWAWLADPARLAVQVFLVIAGYLAARSLMPTPGAAGRVRAQALPRVLWQRVLRLAPVYWLAIALVLVTAAVARVWFDDPDTPPLPHAVQLIANLLFLQDVTGHEALSAGLWYVAIDLQLYGGLALFGAATALLGRVSERSRALLVVCTMSALVAASLYGFNRLQGWDAWAPYFFGAYGLGVLAHWLGRMSQPTWRGLGVAALCVLVAGALAVDFRSRIALAGTVAVLLVVSPAWLSWLGLDRQPVRALTAWLARLSYAVFLLHYPLSLAVAALVTTLAPDSLEVNLLGLIATWALTLACAHALERQIGLWQRRWRERRAEAARGALPVAG</sequence>
<keyword evidence="3" id="KW-0808">Transferase</keyword>
<dbReference type="EMBL" id="JAUZEE010000003">
    <property type="protein sequence ID" value="MDP4300320.1"/>
    <property type="molecule type" value="Genomic_DNA"/>
</dbReference>
<proteinExistence type="predicted"/>
<keyword evidence="3" id="KW-0012">Acyltransferase</keyword>
<evidence type="ECO:0000259" key="2">
    <source>
        <dbReference type="Pfam" id="PF01757"/>
    </source>
</evidence>
<keyword evidence="4" id="KW-1185">Reference proteome</keyword>
<feature type="domain" description="Acyltransferase 3" evidence="2">
    <location>
        <begin position="30"/>
        <end position="362"/>
    </location>
</feature>
<evidence type="ECO:0000313" key="4">
    <source>
        <dbReference type="Proteomes" id="UP001235760"/>
    </source>
</evidence>
<feature type="transmembrane region" description="Helical" evidence="1">
    <location>
        <begin position="256"/>
        <end position="274"/>
    </location>
</feature>
<feature type="transmembrane region" description="Helical" evidence="1">
    <location>
        <begin position="119"/>
        <end position="138"/>
    </location>
</feature>
<feature type="transmembrane region" description="Helical" evidence="1">
    <location>
        <begin position="314"/>
        <end position="340"/>
    </location>
</feature>
<dbReference type="Proteomes" id="UP001235760">
    <property type="component" value="Unassembled WGS sequence"/>
</dbReference>
<keyword evidence="1" id="KW-0472">Membrane</keyword>
<dbReference type="InterPro" id="IPR052728">
    <property type="entry name" value="O2_lipid_transport_reg"/>
</dbReference>
<feature type="transmembrane region" description="Helical" evidence="1">
    <location>
        <begin position="204"/>
        <end position="225"/>
    </location>
</feature>
<protein>
    <submittedName>
        <fullName evidence="3">Acyltransferase</fullName>
        <ecNumber evidence="3">2.3.1.-</ecNumber>
    </submittedName>
</protein>
<dbReference type="GO" id="GO:0016746">
    <property type="term" value="F:acyltransferase activity"/>
    <property type="evidence" value="ECO:0007669"/>
    <property type="project" value="UniProtKB-KW"/>
</dbReference>
<dbReference type="PANTHER" id="PTHR11161">
    <property type="entry name" value="O-ACYLTRANSFERASE"/>
    <property type="match status" value="1"/>
</dbReference>
<dbReference type="Pfam" id="PF01757">
    <property type="entry name" value="Acyl_transf_3"/>
    <property type="match status" value="1"/>
</dbReference>
<dbReference type="PANTHER" id="PTHR11161:SF0">
    <property type="entry name" value="O-ACYLTRANSFERASE LIKE PROTEIN"/>
    <property type="match status" value="1"/>
</dbReference>
<feature type="transmembrane region" description="Helical" evidence="1">
    <location>
        <begin position="280"/>
        <end position="302"/>
    </location>
</feature>
<dbReference type="EC" id="2.3.1.-" evidence="3"/>
<name>A0ABT9G1F0_LEPDI</name>
<accession>A0ABT9G1F0</accession>
<feature type="transmembrane region" description="Helical" evidence="1">
    <location>
        <begin position="231"/>
        <end position="249"/>
    </location>
</feature>
<dbReference type="RefSeq" id="WP_305748882.1">
    <property type="nucleotide sequence ID" value="NZ_JAUZEE010000003.1"/>
</dbReference>
<feature type="transmembrane region" description="Helical" evidence="1">
    <location>
        <begin position="73"/>
        <end position="91"/>
    </location>
</feature>
<reference evidence="3 4" key="1">
    <citation type="submission" date="2023-08" db="EMBL/GenBank/DDBJ databases">
        <authorList>
            <person name="Roldan D.M."/>
            <person name="Menes R.J."/>
        </authorList>
    </citation>
    <scope>NUCLEOTIDE SEQUENCE [LARGE SCALE GENOMIC DNA]</scope>
    <source>
        <strain evidence="3 4">CCM 2812</strain>
    </source>
</reference>